<dbReference type="PANTHER" id="PTHR47679">
    <property type="entry name" value="PROTEIN TORNADO 1"/>
    <property type="match status" value="1"/>
</dbReference>
<dbReference type="SUPFAM" id="SSF52047">
    <property type="entry name" value="RNI-like"/>
    <property type="match status" value="2"/>
</dbReference>
<reference evidence="2" key="1">
    <citation type="journal article" date="2016" name="Ticks Tick Borne Dis.">
        <title>De novo assembly and annotation of the salivary gland transcriptome of Rhipicephalus appendiculatus male and female ticks during blood feeding.</title>
        <authorList>
            <person name="de Castro M.H."/>
            <person name="de Klerk D."/>
            <person name="Pienaar R."/>
            <person name="Latif A.A."/>
            <person name="Rees D.J."/>
            <person name="Mans B.J."/>
        </authorList>
    </citation>
    <scope>NUCLEOTIDE SEQUENCE</scope>
    <source>
        <tissue evidence="2">Salivary glands</tissue>
    </source>
</reference>
<protein>
    <submittedName>
        <fullName evidence="2">Ran gtpase-activating protein</fullName>
    </submittedName>
</protein>
<dbReference type="SMART" id="SM00368">
    <property type="entry name" value="LRR_RI"/>
    <property type="match status" value="4"/>
</dbReference>
<accession>A0A131Z317</accession>
<feature type="region of interest" description="Disordered" evidence="1">
    <location>
        <begin position="1"/>
        <end position="22"/>
    </location>
</feature>
<evidence type="ECO:0000313" key="2">
    <source>
        <dbReference type="EMBL" id="JAP84856.1"/>
    </source>
</evidence>
<organism evidence="2">
    <name type="scientific">Rhipicephalus appendiculatus</name>
    <name type="common">Brown ear tick</name>
    <dbReference type="NCBI Taxonomy" id="34631"/>
    <lineage>
        <taxon>Eukaryota</taxon>
        <taxon>Metazoa</taxon>
        <taxon>Ecdysozoa</taxon>
        <taxon>Arthropoda</taxon>
        <taxon>Chelicerata</taxon>
        <taxon>Arachnida</taxon>
        <taxon>Acari</taxon>
        <taxon>Parasitiformes</taxon>
        <taxon>Ixodida</taxon>
        <taxon>Ixodoidea</taxon>
        <taxon>Ixodidae</taxon>
        <taxon>Rhipicephalinae</taxon>
        <taxon>Rhipicephalus</taxon>
        <taxon>Rhipicephalus</taxon>
    </lineage>
</organism>
<proteinExistence type="predicted"/>
<sequence length="742" mass="82718">MTTEDAATVDALPSKDPYASDSESSECILSYCIEDVMARLTKRGLSFERACQYKPRHADCWLRQDLDRWNKVLHPGSLELVETMPASLTIHSMNTTRRLYYSEDEVRTAAYVFRRLPKVHRCVQRIKLDGELMWFFCRLDFTVALTLRRSVNLQHLALYGWRGTSIFCGEELSEALAGLRHLKSITFSSLPVRGSMTRCLTNLLVRNARQLTAVTLSDNTMSQDTVNSLLRALLRCRVLDELSIIENSLSSKNVDSVAKLLRATKSLTKLTLNESLGNNVSLDALSEALKVNTSLLELHVGQCETRLDTLFEALTVNTTLKHLDLNGCNVYGGNAESLATALKENFGLKKLELNHAHVDNDSVRMLARGLEANRSLETVCLKRNSVAVSAVKTFCTMLRKNKTLKSVEFGYVEGSELERSTLSFQMARDKAYSRIQMAWTGPDLLPLSAAVAHPSESPTELHLSCHYEFTKRSVCAVLEKLATNKHVKTVQLSVTTEEHRQVIAAMCSVLSTNRTIQNLAIGVASGESDHGLFGEVARALFENSTVTQVRFSGHEVSLKSTKSIASMLLKNSTIVSLNLDISHLPSKRLAFISRTLTKNHSVVDFTLTCSPYTNKVSFRVFSAIRRNICLLNMAARFVTRERLDGEAARAFDTLCGKASLVPHVMKMTKHTESKIRMAVLSAKRFVQRNFFQLAGIVKDGIVCHPGMAKQMDSLNHDCRVAIAQYLKLSDVVLASSNINEKP</sequence>
<dbReference type="EMBL" id="GEDV01003701">
    <property type="protein sequence ID" value="JAP84856.1"/>
    <property type="molecule type" value="Transcribed_RNA"/>
</dbReference>
<evidence type="ECO:0000256" key="1">
    <source>
        <dbReference type="SAM" id="MobiDB-lite"/>
    </source>
</evidence>
<dbReference type="AlphaFoldDB" id="A0A131Z317"/>
<dbReference type="InterPro" id="IPR032675">
    <property type="entry name" value="LRR_dom_sf"/>
</dbReference>
<dbReference type="Gene3D" id="3.80.10.10">
    <property type="entry name" value="Ribonuclease Inhibitor"/>
    <property type="match status" value="3"/>
</dbReference>
<name>A0A131Z317_RHIAP</name>
<dbReference type="PANTHER" id="PTHR47679:SF2">
    <property type="entry name" value="C-TERMINAL OF ROC (COR) DOMAIN-CONTAINING PROTEIN"/>
    <property type="match status" value="1"/>
</dbReference>